<dbReference type="CDD" id="cd00593">
    <property type="entry name" value="RIBOc"/>
    <property type="match status" value="1"/>
</dbReference>
<dbReference type="GO" id="GO:0030422">
    <property type="term" value="P:siRNA processing"/>
    <property type="evidence" value="ECO:0007669"/>
    <property type="project" value="TreeGrafter"/>
</dbReference>
<comment type="caution">
    <text evidence="3">The sequence shown here is derived from an EMBL/GenBank/DDBJ whole genome shotgun (WGS) entry which is preliminary data.</text>
</comment>
<dbReference type="PROSITE" id="PS50142">
    <property type="entry name" value="RNASE_3_2"/>
    <property type="match status" value="1"/>
</dbReference>
<dbReference type="PANTHER" id="PTHR14950:SF54">
    <property type="entry name" value="RNASE II-LIKE 1"/>
    <property type="match status" value="1"/>
</dbReference>
<dbReference type="SMART" id="SM00535">
    <property type="entry name" value="RIBOc"/>
    <property type="match status" value="1"/>
</dbReference>
<feature type="non-terminal residue" evidence="3">
    <location>
        <position position="184"/>
    </location>
</feature>
<dbReference type="AlphaFoldDB" id="X1VZQ5"/>
<accession>X1VZQ5</accession>
<reference evidence="3" key="1">
    <citation type="journal article" date="2014" name="Front. Microbiol.">
        <title>High frequency of phylogenetically diverse reductive dehalogenase-homologous genes in deep subseafloor sedimentary metagenomes.</title>
        <authorList>
            <person name="Kawai M."/>
            <person name="Futagami T."/>
            <person name="Toyoda A."/>
            <person name="Takaki Y."/>
            <person name="Nishi S."/>
            <person name="Hori S."/>
            <person name="Arai W."/>
            <person name="Tsubouchi T."/>
            <person name="Morono Y."/>
            <person name="Uchiyama I."/>
            <person name="Ito T."/>
            <person name="Fujiyama A."/>
            <person name="Inagaki F."/>
            <person name="Takami H."/>
        </authorList>
    </citation>
    <scope>NUCLEOTIDE SEQUENCE</scope>
    <source>
        <strain evidence="3">Expedition CK06-06</strain>
    </source>
</reference>
<dbReference type="GO" id="GO:0004525">
    <property type="term" value="F:ribonuclease III activity"/>
    <property type="evidence" value="ECO:0007669"/>
    <property type="project" value="InterPro"/>
</dbReference>
<dbReference type="Pfam" id="PF14622">
    <property type="entry name" value="Ribonucleas_3_3"/>
    <property type="match status" value="1"/>
</dbReference>
<dbReference type="GO" id="GO:0003723">
    <property type="term" value="F:RNA binding"/>
    <property type="evidence" value="ECO:0007669"/>
    <property type="project" value="TreeGrafter"/>
</dbReference>
<dbReference type="EMBL" id="BARW01037886">
    <property type="protein sequence ID" value="GAJ18865.1"/>
    <property type="molecule type" value="Genomic_DNA"/>
</dbReference>
<dbReference type="InterPro" id="IPR036389">
    <property type="entry name" value="RNase_III_sf"/>
</dbReference>
<dbReference type="Gene3D" id="1.10.1520.10">
    <property type="entry name" value="Ribonuclease III domain"/>
    <property type="match status" value="1"/>
</dbReference>
<name>X1VZQ5_9ZZZZ</name>
<evidence type="ECO:0000259" key="2">
    <source>
        <dbReference type="PROSITE" id="PS50142"/>
    </source>
</evidence>
<dbReference type="SUPFAM" id="SSF69065">
    <property type="entry name" value="RNase III domain-like"/>
    <property type="match status" value="1"/>
</dbReference>
<feature type="non-terminal residue" evidence="3">
    <location>
        <position position="1"/>
    </location>
</feature>
<gene>
    <name evidence="3" type="ORF">S12H4_58360</name>
</gene>
<protein>
    <recommendedName>
        <fullName evidence="2">RNase III domain-containing protein</fullName>
    </recommendedName>
</protein>
<dbReference type="PANTHER" id="PTHR14950">
    <property type="entry name" value="DICER-RELATED"/>
    <property type="match status" value="1"/>
</dbReference>
<organism evidence="3">
    <name type="scientific">marine sediment metagenome</name>
    <dbReference type="NCBI Taxonomy" id="412755"/>
    <lineage>
        <taxon>unclassified sequences</taxon>
        <taxon>metagenomes</taxon>
        <taxon>ecological metagenomes</taxon>
    </lineage>
</organism>
<feature type="domain" description="RNase III" evidence="2">
    <location>
        <begin position="13"/>
        <end position="135"/>
    </location>
</feature>
<evidence type="ECO:0000313" key="3">
    <source>
        <dbReference type="EMBL" id="GAJ18865.1"/>
    </source>
</evidence>
<proteinExistence type="predicted"/>
<sequence>YTSAVTENIKVEVTELEDLVRHQFKKIALLEEAITTGSYANEHPGSSDYQRLEFFGDSVIKLILAEELFVSGSLDEGKMTFLKSKFENNERFADYGEEICLRNYIRASEKRENIVPKVIAGVFEAICGAIYLDSEESIRTKEVKKFLLKFDIFERIKEEMSSGGDFLPIRSQFENMFREIYRCN</sequence>
<dbReference type="GO" id="GO:0005634">
    <property type="term" value="C:nucleus"/>
    <property type="evidence" value="ECO:0007669"/>
    <property type="project" value="TreeGrafter"/>
</dbReference>
<dbReference type="GO" id="GO:0005737">
    <property type="term" value="C:cytoplasm"/>
    <property type="evidence" value="ECO:0007669"/>
    <property type="project" value="TreeGrafter"/>
</dbReference>
<dbReference type="InterPro" id="IPR000999">
    <property type="entry name" value="RNase_III_dom"/>
</dbReference>
<evidence type="ECO:0000256" key="1">
    <source>
        <dbReference type="ARBA" id="ARBA00022801"/>
    </source>
</evidence>
<keyword evidence="1" id="KW-0378">Hydrolase</keyword>